<dbReference type="Proteomes" id="UP000461162">
    <property type="component" value="Unassembled WGS sequence"/>
</dbReference>
<dbReference type="InterPro" id="IPR007272">
    <property type="entry name" value="Sulf_transp_TsuA/YedE"/>
</dbReference>
<evidence type="ECO:0000256" key="8">
    <source>
        <dbReference type="ARBA" id="ARBA00035655"/>
    </source>
</evidence>
<organism evidence="10 11">
    <name type="scientific">Pseudodesulfovibrio alkaliphilus</name>
    <dbReference type="NCBI Taxonomy" id="2661613"/>
    <lineage>
        <taxon>Bacteria</taxon>
        <taxon>Pseudomonadati</taxon>
        <taxon>Thermodesulfobacteriota</taxon>
        <taxon>Desulfovibrionia</taxon>
        <taxon>Desulfovibrionales</taxon>
        <taxon>Desulfovibrionaceae</taxon>
    </lineage>
</organism>
<name>A0A7K1KN29_9BACT</name>
<feature type="transmembrane region" description="Helical" evidence="9">
    <location>
        <begin position="72"/>
        <end position="91"/>
    </location>
</feature>
<dbReference type="EMBL" id="WODC01000003">
    <property type="protein sequence ID" value="MUM77341.1"/>
    <property type="molecule type" value="Genomic_DNA"/>
</dbReference>
<comment type="similarity">
    <text evidence="8">Belongs to the TsuA/YedE (TC 9.B.102) family.</text>
</comment>
<dbReference type="AlphaFoldDB" id="A0A7K1KN29"/>
<dbReference type="RefSeq" id="WP_155933379.1">
    <property type="nucleotide sequence ID" value="NZ_WODC01000003.1"/>
</dbReference>
<keyword evidence="3" id="KW-1003">Cell membrane</keyword>
<evidence type="ECO:0000256" key="6">
    <source>
        <dbReference type="ARBA" id="ARBA00022989"/>
    </source>
</evidence>
<proteinExistence type="inferred from homology"/>
<evidence type="ECO:0000313" key="11">
    <source>
        <dbReference type="Proteomes" id="UP000461162"/>
    </source>
</evidence>
<keyword evidence="6 9" id="KW-1133">Transmembrane helix</keyword>
<sequence length="175" mass="18689">MRQQDRGMNPYVAGTLAGLVLTLSVLVAGKFFGASTSYVRSAGLVEQVVAPAHVEQSSYFMKYLAKDPGIDWQWMFVLGIFFGAFLASNATDSFRWTDLPDSWRDRFGPSRIKRFGTAFAGGALALFGARLADGCPSGHGLSGVAQLSVSGLVAMACFFAGGLITARILFSGRKS</sequence>
<reference evidence="10 11" key="1">
    <citation type="submission" date="2019-11" db="EMBL/GenBank/DDBJ databases">
        <title>Pseudodesulfovibrio alkaliphilus, sp. nov., an alkaliphilic sulfate-reducing bacteria from mud volcano of Taman peninsula, Russia.</title>
        <authorList>
            <person name="Frolova A."/>
            <person name="Merkel A.Y."/>
            <person name="Slobodkin A.I."/>
        </authorList>
    </citation>
    <scope>NUCLEOTIDE SEQUENCE [LARGE SCALE GENOMIC DNA]</scope>
    <source>
        <strain evidence="10 11">F-1</strain>
    </source>
</reference>
<dbReference type="PANTHER" id="PTHR30574:SF1">
    <property type="entry name" value="SULPHUR TRANSPORT DOMAIN-CONTAINING PROTEIN"/>
    <property type="match status" value="1"/>
</dbReference>
<feature type="transmembrane region" description="Helical" evidence="9">
    <location>
        <begin position="12"/>
        <end position="32"/>
    </location>
</feature>
<evidence type="ECO:0000256" key="3">
    <source>
        <dbReference type="ARBA" id="ARBA00022475"/>
    </source>
</evidence>
<evidence type="ECO:0000256" key="1">
    <source>
        <dbReference type="ARBA" id="ARBA00004429"/>
    </source>
</evidence>
<evidence type="ECO:0000256" key="7">
    <source>
        <dbReference type="ARBA" id="ARBA00023136"/>
    </source>
</evidence>
<evidence type="ECO:0000256" key="2">
    <source>
        <dbReference type="ARBA" id="ARBA00022448"/>
    </source>
</evidence>
<protein>
    <submittedName>
        <fullName evidence="10">YeeE/YedE family protein</fullName>
    </submittedName>
</protein>
<feature type="transmembrane region" description="Helical" evidence="9">
    <location>
        <begin position="144"/>
        <end position="170"/>
    </location>
</feature>
<evidence type="ECO:0000256" key="4">
    <source>
        <dbReference type="ARBA" id="ARBA00022519"/>
    </source>
</evidence>
<dbReference type="PANTHER" id="PTHR30574">
    <property type="entry name" value="INNER MEMBRANE PROTEIN YEDE"/>
    <property type="match status" value="1"/>
</dbReference>
<keyword evidence="7 9" id="KW-0472">Membrane</keyword>
<comment type="caution">
    <text evidence="10">The sequence shown here is derived from an EMBL/GenBank/DDBJ whole genome shotgun (WGS) entry which is preliminary data.</text>
</comment>
<comment type="subcellular location">
    <subcellularLocation>
        <location evidence="1">Cell inner membrane</location>
        <topology evidence="1">Multi-pass membrane protein</topology>
    </subcellularLocation>
</comment>
<keyword evidence="4" id="KW-0997">Cell inner membrane</keyword>
<keyword evidence="2" id="KW-0813">Transport</keyword>
<keyword evidence="5 9" id="KW-0812">Transmembrane</keyword>
<dbReference type="GO" id="GO:0005886">
    <property type="term" value="C:plasma membrane"/>
    <property type="evidence" value="ECO:0007669"/>
    <property type="project" value="UniProtKB-SubCell"/>
</dbReference>
<evidence type="ECO:0000256" key="5">
    <source>
        <dbReference type="ARBA" id="ARBA00022692"/>
    </source>
</evidence>
<gene>
    <name evidence="10" type="ORF">GKC30_06825</name>
</gene>
<feature type="transmembrane region" description="Helical" evidence="9">
    <location>
        <begin position="112"/>
        <end position="132"/>
    </location>
</feature>
<accession>A0A7K1KN29</accession>
<dbReference type="Pfam" id="PF04143">
    <property type="entry name" value="Sulf_transp"/>
    <property type="match status" value="1"/>
</dbReference>
<evidence type="ECO:0000256" key="9">
    <source>
        <dbReference type="SAM" id="Phobius"/>
    </source>
</evidence>
<keyword evidence="11" id="KW-1185">Reference proteome</keyword>
<evidence type="ECO:0000313" key="10">
    <source>
        <dbReference type="EMBL" id="MUM77341.1"/>
    </source>
</evidence>